<dbReference type="Proteomes" id="UP000823638">
    <property type="component" value="Unassembled WGS sequence"/>
</dbReference>
<dbReference type="PROSITE" id="PS51257">
    <property type="entry name" value="PROKAR_LIPOPROTEIN"/>
    <property type="match status" value="1"/>
</dbReference>
<proteinExistence type="predicted"/>
<evidence type="ECO:0000313" key="3">
    <source>
        <dbReference type="Proteomes" id="UP000823638"/>
    </source>
</evidence>
<name>A0A9D9N2E1_9SPIR</name>
<accession>A0A9D9N2E1</accession>
<dbReference type="AlphaFoldDB" id="A0A9D9N2E1"/>
<evidence type="ECO:0000313" key="2">
    <source>
        <dbReference type="EMBL" id="MBO8457653.1"/>
    </source>
</evidence>
<evidence type="ECO:0000256" key="1">
    <source>
        <dbReference type="SAM" id="SignalP"/>
    </source>
</evidence>
<feature type="chain" id="PRO_5039325442" description="Lipoprotein" evidence="1">
    <location>
        <begin position="22"/>
        <end position="379"/>
    </location>
</feature>
<comment type="caution">
    <text evidence="2">The sequence shown here is derived from an EMBL/GenBank/DDBJ whole genome shotgun (WGS) entry which is preliminary data.</text>
</comment>
<gene>
    <name evidence="2" type="ORF">IAA81_05430</name>
</gene>
<sequence>MKHIKSFLIFCTVFLSLTACSYPGLFAGIESEVKLKDPSVTSTTEHLCYDDTYEFVSNGTIFMKKAGGRTWTAVSLPDSGAFREIGLTGGYLWAVNFDSSSMEFKGLYYIDTASIENWVEFNTDVLDGTPYRILELQGNSSIYLLTRKRAGNNYTYRIYQITGAVLKPSPVFEIGSSGSNENNDSTRPLAVAESGTDFLVLTKAKLYKNSTDDVLSDAGSFIALAKGSGGNVYVMNQSGGIGLYNGTGLGELKNFDFTPSENSPKSLAFVSGDSGIKGAENGMLLVGCGSGYREIILGADGTVPSSYQEPGASDTSTILTSKKSQYSSSIGYYPVHCLFPVVMAGTTYKYRVYALVMDSGDTCLWSYYTDDSSPSWNRD</sequence>
<reference evidence="2" key="1">
    <citation type="submission" date="2020-10" db="EMBL/GenBank/DDBJ databases">
        <authorList>
            <person name="Gilroy R."/>
        </authorList>
    </citation>
    <scope>NUCLEOTIDE SEQUENCE</scope>
    <source>
        <strain evidence="2">10532</strain>
    </source>
</reference>
<dbReference type="EMBL" id="JADIMM010000071">
    <property type="protein sequence ID" value="MBO8457653.1"/>
    <property type="molecule type" value="Genomic_DNA"/>
</dbReference>
<evidence type="ECO:0008006" key="4">
    <source>
        <dbReference type="Google" id="ProtNLM"/>
    </source>
</evidence>
<keyword evidence="1" id="KW-0732">Signal</keyword>
<protein>
    <recommendedName>
        <fullName evidence="4">Lipoprotein</fullName>
    </recommendedName>
</protein>
<organism evidence="2 3">
    <name type="scientific">Candidatus Gallitreponema excrementavium</name>
    <dbReference type="NCBI Taxonomy" id="2840840"/>
    <lineage>
        <taxon>Bacteria</taxon>
        <taxon>Pseudomonadati</taxon>
        <taxon>Spirochaetota</taxon>
        <taxon>Spirochaetia</taxon>
        <taxon>Spirochaetales</taxon>
        <taxon>Candidatus Gallitreponema</taxon>
    </lineage>
</organism>
<feature type="signal peptide" evidence="1">
    <location>
        <begin position="1"/>
        <end position="21"/>
    </location>
</feature>
<reference evidence="2" key="2">
    <citation type="journal article" date="2021" name="PeerJ">
        <title>Extensive microbial diversity within the chicken gut microbiome revealed by metagenomics and culture.</title>
        <authorList>
            <person name="Gilroy R."/>
            <person name="Ravi A."/>
            <person name="Getino M."/>
            <person name="Pursley I."/>
            <person name="Horton D.L."/>
            <person name="Alikhan N.F."/>
            <person name="Baker D."/>
            <person name="Gharbi K."/>
            <person name="Hall N."/>
            <person name="Watson M."/>
            <person name="Adriaenssens E.M."/>
            <person name="Foster-Nyarko E."/>
            <person name="Jarju S."/>
            <person name="Secka A."/>
            <person name="Antonio M."/>
            <person name="Oren A."/>
            <person name="Chaudhuri R.R."/>
            <person name="La Ragione R."/>
            <person name="Hildebrand F."/>
            <person name="Pallen M.J."/>
        </authorList>
    </citation>
    <scope>NUCLEOTIDE SEQUENCE</scope>
    <source>
        <strain evidence="2">10532</strain>
    </source>
</reference>